<sequence>MGFHLTTFVKKWIWSSFGQVNVLCIYFFKAGEDHFIF</sequence>
<name>A0A0H2X289_STAAC</name>
<organism evidence="1 2">
    <name type="scientific">Staphylococcus aureus (strain COL)</name>
    <dbReference type="NCBI Taxonomy" id="93062"/>
    <lineage>
        <taxon>Bacteria</taxon>
        <taxon>Bacillati</taxon>
        <taxon>Bacillota</taxon>
        <taxon>Bacilli</taxon>
        <taxon>Bacillales</taxon>
        <taxon>Staphylococcaceae</taxon>
        <taxon>Staphylococcus</taxon>
    </lineage>
</organism>
<proteinExistence type="predicted"/>
<dbReference type="AlphaFoldDB" id="A0A0H2X289"/>
<dbReference type="EMBL" id="CP000046">
    <property type="protein sequence ID" value="AAY21136.1"/>
    <property type="molecule type" value="Genomic_DNA"/>
</dbReference>
<dbReference type="KEGG" id="sac:SACOL1330"/>
<reference evidence="1 2" key="1">
    <citation type="journal article" date="2005" name="J. Bacteriol.">
        <title>Insights on evolution of virulence and resistance from the complete genome analysis of an early methicillin-resistant Staphylococcus aureus strain and a biofilm-producing methicillin-resistant Staphylococcus epidermidis strain.</title>
        <authorList>
            <person name="Gill S.R."/>
            <person name="Fouts D.E."/>
            <person name="Archer G.L."/>
            <person name="Mongodin E.F."/>
            <person name="Deboy R.T."/>
            <person name="Ravel J."/>
            <person name="Paulsen I.T."/>
            <person name="Kolonay J.F."/>
            <person name="Brinkac L."/>
            <person name="Beanan M."/>
            <person name="Dodson R.J."/>
            <person name="Daugherty S.C."/>
            <person name="Madupu R."/>
            <person name="Angiuoli S.V."/>
            <person name="Durkin A.S."/>
            <person name="Haft D.H."/>
            <person name="Vamathevan J."/>
            <person name="Khouri H."/>
            <person name="Utterback T."/>
            <person name="Lee C."/>
            <person name="Dimitrov G."/>
            <person name="Jiang L."/>
            <person name="Qin H."/>
            <person name="Weidman J."/>
            <person name="Tran K."/>
            <person name="Kang K."/>
            <person name="Hance I.R."/>
            <person name="Nelson K.E."/>
            <person name="Fraser C.M."/>
        </authorList>
    </citation>
    <scope>NUCLEOTIDE SEQUENCE [LARGE SCALE GENOMIC DNA]</scope>
    <source>
        <strain evidence="1 2">COL</strain>
    </source>
</reference>
<protein>
    <submittedName>
        <fullName evidence="1">Uncharacterized protein</fullName>
    </submittedName>
</protein>
<evidence type="ECO:0000313" key="2">
    <source>
        <dbReference type="Proteomes" id="UP000000530"/>
    </source>
</evidence>
<dbReference type="HOGENOM" id="CLU_3348811_0_0_9"/>
<evidence type="ECO:0000313" key="1">
    <source>
        <dbReference type="EMBL" id="AAY21136.1"/>
    </source>
</evidence>
<gene>
    <name evidence="1" type="ordered locus">SACOL1330</name>
</gene>
<dbReference type="Proteomes" id="UP000000530">
    <property type="component" value="Chromosome"/>
</dbReference>
<accession>A0A0H2X289</accession>